<gene>
    <name evidence="2" type="ORF">ETSY2_20875</name>
</gene>
<feature type="domain" description="Endonuclease/exonuclease/phosphatase" evidence="1">
    <location>
        <begin position="60"/>
        <end position="190"/>
    </location>
</feature>
<dbReference type="PATRIC" id="fig|1429439.4.peg.3550"/>
<feature type="non-terminal residue" evidence="2">
    <location>
        <position position="1"/>
    </location>
</feature>
<accession>W4M6J6</accession>
<name>W4M6J6_9BACT</name>
<dbReference type="EMBL" id="AZHX01000864">
    <property type="protein sequence ID" value="ETX05788.1"/>
    <property type="molecule type" value="Genomic_DNA"/>
</dbReference>
<evidence type="ECO:0000313" key="3">
    <source>
        <dbReference type="Proteomes" id="UP000019140"/>
    </source>
</evidence>
<dbReference type="SUPFAM" id="SSF56219">
    <property type="entry name" value="DNase I-like"/>
    <property type="match status" value="1"/>
</dbReference>
<dbReference type="Proteomes" id="UP000019140">
    <property type="component" value="Unassembled WGS sequence"/>
</dbReference>
<protein>
    <recommendedName>
        <fullName evidence="1">Endonuclease/exonuclease/phosphatase domain-containing protein</fullName>
    </recommendedName>
</protein>
<dbReference type="Pfam" id="PF03372">
    <property type="entry name" value="Exo_endo_phos"/>
    <property type="match status" value="1"/>
</dbReference>
<keyword evidence="3" id="KW-1185">Reference proteome</keyword>
<comment type="caution">
    <text evidence="2">The sequence shown here is derived from an EMBL/GenBank/DDBJ whole genome shotgun (WGS) entry which is preliminary data.</text>
</comment>
<evidence type="ECO:0000313" key="2">
    <source>
        <dbReference type="EMBL" id="ETX05788.1"/>
    </source>
</evidence>
<dbReference type="GO" id="GO:0003824">
    <property type="term" value="F:catalytic activity"/>
    <property type="evidence" value="ECO:0007669"/>
    <property type="project" value="InterPro"/>
</dbReference>
<dbReference type="AlphaFoldDB" id="W4M6J6"/>
<dbReference type="HOGENOM" id="CLU_1357136_0_0_7"/>
<sequence length="202" mass="22752">KSDGMWSIGHKDYTELPTIEVFAAHLKSKLATRLDREERANEAVQPHSQALGSALSTIRRTAEAAALRVIVSSVMKDTDTPVLVLGDLNDGQLSNTLSIITQQPAYRLYEASRRGSSSDAGLYAAGTLQEFRSLRDVYYTHIHHGVRESLDHVLVSEQFYDHSKNRLWSFKEMRVWNDYVEDDDKSTSDHGVVCAYFTFDPA</sequence>
<reference evidence="2 3" key="1">
    <citation type="journal article" date="2014" name="Nature">
        <title>An environmental bacterial taxon with a large and distinct metabolic repertoire.</title>
        <authorList>
            <person name="Wilson M.C."/>
            <person name="Mori T."/>
            <person name="Ruckert C."/>
            <person name="Uria A.R."/>
            <person name="Helf M.J."/>
            <person name="Takada K."/>
            <person name="Gernert C."/>
            <person name="Steffens U.A."/>
            <person name="Heycke N."/>
            <person name="Schmitt S."/>
            <person name="Rinke C."/>
            <person name="Helfrich E.J."/>
            <person name="Brachmann A.O."/>
            <person name="Gurgui C."/>
            <person name="Wakimoto T."/>
            <person name="Kracht M."/>
            <person name="Crusemann M."/>
            <person name="Hentschel U."/>
            <person name="Abe I."/>
            <person name="Matsunaga S."/>
            <person name="Kalinowski J."/>
            <person name="Takeyama H."/>
            <person name="Piel J."/>
        </authorList>
    </citation>
    <scope>NUCLEOTIDE SEQUENCE [LARGE SCALE GENOMIC DNA]</scope>
    <source>
        <strain evidence="3">TSY2</strain>
    </source>
</reference>
<dbReference type="InterPro" id="IPR036691">
    <property type="entry name" value="Endo/exonu/phosph_ase_sf"/>
</dbReference>
<organism evidence="2 3">
    <name type="scientific">Candidatus Entotheonella gemina</name>
    <dbReference type="NCBI Taxonomy" id="1429439"/>
    <lineage>
        <taxon>Bacteria</taxon>
        <taxon>Pseudomonadati</taxon>
        <taxon>Nitrospinota/Tectimicrobiota group</taxon>
        <taxon>Candidatus Tectimicrobiota</taxon>
        <taxon>Candidatus Entotheonellia</taxon>
        <taxon>Candidatus Entotheonellales</taxon>
        <taxon>Candidatus Entotheonellaceae</taxon>
        <taxon>Candidatus Entotheonella</taxon>
    </lineage>
</organism>
<dbReference type="InterPro" id="IPR005135">
    <property type="entry name" value="Endo/exonuclease/phosphatase"/>
</dbReference>
<dbReference type="Gene3D" id="3.60.10.10">
    <property type="entry name" value="Endonuclease/exonuclease/phosphatase"/>
    <property type="match status" value="1"/>
</dbReference>
<evidence type="ECO:0000259" key="1">
    <source>
        <dbReference type="Pfam" id="PF03372"/>
    </source>
</evidence>
<proteinExistence type="predicted"/>